<accession>A0ABU9C107</accession>
<organism evidence="2 3">
    <name type="scientific">Ideonella margarita</name>
    <dbReference type="NCBI Taxonomy" id="2984191"/>
    <lineage>
        <taxon>Bacteria</taxon>
        <taxon>Pseudomonadati</taxon>
        <taxon>Pseudomonadota</taxon>
        <taxon>Betaproteobacteria</taxon>
        <taxon>Burkholderiales</taxon>
        <taxon>Sphaerotilaceae</taxon>
        <taxon>Ideonella</taxon>
    </lineage>
</organism>
<reference evidence="2 3" key="1">
    <citation type="submission" date="2024-04" db="EMBL/GenBank/DDBJ databases">
        <title>Novel species of the genus Ideonella isolated from streams.</title>
        <authorList>
            <person name="Lu H."/>
        </authorList>
    </citation>
    <scope>NUCLEOTIDE SEQUENCE [LARGE SCALE GENOMIC DNA]</scope>
    <source>
        <strain evidence="2 3">LYT19W</strain>
    </source>
</reference>
<keyword evidence="3" id="KW-1185">Reference proteome</keyword>
<protein>
    <submittedName>
        <fullName evidence="2">Uncharacterized protein</fullName>
    </submittedName>
</protein>
<evidence type="ECO:0000313" key="3">
    <source>
        <dbReference type="Proteomes" id="UP001379945"/>
    </source>
</evidence>
<evidence type="ECO:0000256" key="1">
    <source>
        <dbReference type="SAM" id="SignalP"/>
    </source>
</evidence>
<feature type="chain" id="PRO_5047064167" evidence="1">
    <location>
        <begin position="22"/>
        <end position="315"/>
    </location>
</feature>
<sequence length="315" mass="32354">MVLRRTALSCLPAVVAGLATPADLLALPAAGWRARWQGGRPMLDIQTGSGNTVRALVASASGLWGVEALGARLGAQRSTGARMAAPRSAWPAVAGQSGLPAPLGGSQPPSLTYMAVGLAEQAWLDGAELVLGAPWLAGRCWTLDARDGTFALGTPPAAGKAATWALAMHRESGLATTDVQVAGEPLILLFDTAAAAFATPAAQRAAAARSGGAALPVSVGQISESIAARWRSAHPDWPWLDAADRHTQGAWIQVPAVQMAGLSSGPVWFSVTPERTLQDLSAQVGRPVAGRLPMAALGGWRVTLDMANARLHLAA</sequence>
<dbReference type="EMBL" id="JBBUTI010000002">
    <property type="protein sequence ID" value="MEK8045537.1"/>
    <property type="molecule type" value="Genomic_DNA"/>
</dbReference>
<feature type="signal peptide" evidence="1">
    <location>
        <begin position="1"/>
        <end position="21"/>
    </location>
</feature>
<dbReference type="Proteomes" id="UP001379945">
    <property type="component" value="Unassembled WGS sequence"/>
</dbReference>
<proteinExistence type="predicted"/>
<comment type="caution">
    <text evidence="2">The sequence shown here is derived from an EMBL/GenBank/DDBJ whole genome shotgun (WGS) entry which is preliminary data.</text>
</comment>
<gene>
    <name evidence="2" type="ORF">AACH00_04145</name>
</gene>
<keyword evidence="1" id="KW-0732">Signal</keyword>
<name>A0ABU9C107_9BURK</name>
<dbReference type="RefSeq" id="WP_341397747.1">
    <property type="nucleotide sequence ID" value="NZ_JBBUTI010000002.1"/>
</dbReference>
<evidence type="ECO:0000313" key="2">
    <source>
        <dbReference type="EMBL" id="MEK8045537.1"/>
    </source>
</evidence>